<name>A0A7Z2NX15_9SPHN</name>
<dbReference type="Proteomes" id="UP000464468">
    <property type="component" value="Chromosome"/>
</dbReference>
<evidence type="ECO:0000313" key="1">
    <source>
        <dbReference type="EMBL" id="QHL90984.1"/>
    </source>
</evidence>
<gene>
    <name evidence="1" type="ORF">GVO57_09335</name>
</gene>
<evidence type="ECO:0000313" key="2">
    <source>
        <dbReference type="Proteomes" id="UP000464468"/>
    </source>
</evidence>
<dbReference type="EMBL" id="CP047895">
    <property type="protein sequence ID" value="QHL90984.1"/>
    <property type="molecule type" value="Genomic_DNA"/>
</dbReference>
<sequence>MRYLLSRPPAARGGWGTANVSLVNNAVDAGSSIANAFDGDAATDLILANDANAWAAGNGTPVELTFAFTGRGNVRQVQLQRSLTFGSTANFAGRVALLSSIDGATWAQQGTVANVIDQNVAPGGMAAIDFGTGGPSEAWWRLRIWSEFGNRMAFARIILADAIGGPSVVVLS</sequence>
<protein>
    <recommendedName>
        <fullName evidence="3">F5/8 type C domain-containing protein</fullName>
    </recommendedName>
</protein>
<dbReference type="KEGG" id="schy:GVO57_09335"/>
<keyword evidence="2" id="KW-1185">Reference proteome</keyword>
<dbReference type="AlphaFoldDB" id="A0A7Z2NX15"/>
<dbReference type="Gene3D" id="2.60.120.260">
    <property type="entry name" value="Galactose-binding domain-like"/>
    <property type="match status" value="1"/>
</dbReference>
<dbReference type="RefSeq" id="WP_160592914.1">
    <property type="nucleotide sequence ID" value="NZ_CP047895.1"/>
</dbReference>
<accession>A0A7Z2NX15</accession>
<evidence type="ECO:0008006" key="3">
    <source>
        <dbReference type="Google" id="ProtNLM"/>
    </source>
</evidence>
<proteinExistence type="predicted"/>
<reference evidence="1 2" key="1">
    <citation type="submission" date="2020-01" db="EMBL/GenBank/DDBJ databases">
        <title>Sphingomonas sp. C33 whole genome sequece.</title>
        <authorList>
            <person name="Park C."/>
        </authorList>
    </citation>
    <scope>NUCLEOTIDE SEQUENCE [LARGE SCALE GENOMIC DNA]</scope>
    <source>
        <strain evidence="1 2">C33</strain>
    </source>
</reference>
<organism evidence="1 2">
    <name type="scientific">Sphingomonas changnyeongensis</name>
    <dbReference type="NCBI Taxonomy" id="2698679"/>
    <lineage>
        <taxon>Bacteria</taxon>
        <taxon>Pseudomonadati</taxon>
        <taxon>Pseudomonadota</taxon>
        <taxon>Alphaproteobacteria</taxon>
        <taxon>Sphingomonadales</taxon>
        <taxon>Sphingomonadaceae</taxon>
        <taxon>Sphingomonas</taxon>
    </lineage>
</organism>